<reference evidence="3" key="1">
    <citation type="journal article" date="2019" name="Int. J. Syst. Evol. Microbiol.">
        <title>The Global Catalogue of Microorganisms (GCM) 10K type strain sequencing project: providing services to taxonomists for standard genome sequencing and annotation.</title>
        <authorList>
            <consortium name="The Broad Institute Genomics Platform"/>
            <consortium name="The Broad Institute Genome Sequencing Center for Infectious Disease"/>
            <person name="Wu L."/>
            <person name="Ma J."/>
        </authorList>
    </citation>
    <scope>NUCLEOTIDE SEQUENCE [LARGE SCALE GENOMIC DNA]</scope>
    <source>
        <strain evidence="3">JCM 18961</strain>
    </source>
</reference>
<evidence type="ECO:0000259" key="1">
    <source>
        <dbReference type="Pfam" id="PF08924"/>
    </source>
</evidence>
<keyword evidence="3" id="KW-1185">Reference proteome</keyword>
<dbReference type="Proteomes" id="UP001500556">
    <property type="component" value="Unassembled WGS sequence"/>
</dbReference>
<dbReference type="RefSeq" id="WP_345502956.1">
    <property type="nucleotide sequence ID" value="NZ_BAABLO010000005.1"/>
</dbReference>
<evidence type="ECO:0000313" key="2">
    <source>
        <dbReference type="EMBL" id="GAA4722150.1"/>
    </source>
</evidence>
<accession>A0ABP8Y7D3</accession>
<dbReference type="InterPro" id="IPR015020">
    <property type="entry name" value="Rv2525c-like_Glyco_Hydro-like"/>
</dbReference>
<protein>
    <recommendedName>
        <fullName evidence="1">Rv2525c-like glycoside hydrolase-like domain-containing protein</fullName>
    </recommendedName>
</protein>
<dbReference type="CDD" id="cd06418">
    <property type="entry name" value="GH25_BacA-like"/>
    <property type="match status" value="1"/>
</dbReference>
<evidence type="ECO:0000313" key="3">
    <source>
        <dbReference type="Proteomes" id="UP001500556"/>
    </source>
</evidence>
<organism evidence="2 3">
    <name type="scientific">Pedococcus ginsenosidimutans</name>
    <dbReference type="NCBI Taxonomy" id="490570"/>
    <lineage>
        <taxon>Bacteria</taxon>
        <taxon>Bacillati</taxon>
        <taxon>Actinomycetota</taxon>
        <taxon>Actinomycetes</taxon>
        <taxon>Micrococcales</taxon>
        <taxon>Intrasporangiaceae</taxon>
        <taxon>Pedococcus</taxon>
    </lineage>
</organism>
<dbReference type="EMBL" id="BAABLO010000005">
    <property type="protein sequence ID" value="GAA4722150.1"/>
    <property type="molecule type" value="Genomic_DNA"/>
</dbReference>
<gene>
    <name evidence="2" type="ORF">GCM10025782_20140</name>
</gene>
<sequence length="794" mass="85032">MDDQILAAQRWLNTTYAAANGWVAVPETGTTGWDTIYGLRRGLQWELGISPVASGFGDQTKAAYTAQIGRINATSATSANVLRILSGALWCKGYPGLYDGATVAFSSMSTSVGRVREDLGLGSANPYVDVKLMASLLSMDAYVVPFFGDGSQSVREVQQWLNGTYSGRRDFALVPCDGIFSRQVQTALLFALQYEFGMADGVANGNFGPGTRDGLRTQAPVGPGSVDGSKHFVRLYQGSMRFNRLDAPFNGSFDGDTGTQTSSFQQFMEIPQTAKGDYTTWCNLLVSNGDTTIATKGFDTNKQLNATTAAGARARGYTHVGRYTVGAGKFITSAELDAIKAAGLKLFPLHQRYNNDTSAMTKEAGRTQGLEALERGRTLGLPSDSVVFFSVDYDPVGETIHGPVLDFFDGVNEVLDSALNGTFKPGVYGTRNVCQVILDEGKAEGAFVAGMSTGWSGNMGFPMPDQWHYNQIVEVTESLGGTSIAVDHDVVSSRARGIDLSGVVGPPAEQDSSYTDTGFDVVFEWVCRAEVACERAIKEADSFFNPVKQWVVAVPDYILHHLRVPEYWGGNDSGLWGLYTPQLDADDKAAQARAVSEQALTNLYPTKPGSRRDVAHWAATMLGYRTWGVDSARDDYCLGDLGGWPLDLLQAWGVYDRLTTKPDLMTWMTSNLGAVDSSGFGYSDVVADVDAWLIATALKASSGGTLSGASRSLLRMTPSQRIAKFYADRFGSSEANIGAAFAKVVDGIDVGPVTNFPLTGGKLQDASGAQNMPSPSQANTCGQALGRVLARLGG</sequence>
<feature type="domain" description="Rv2525c-like glycoside hydrolase-like" evidence="1">
    <location>
        <begin position="313"/>
        <end position="491"/>
    </location>
</feature>
<comment type="caution">
    <text evidence="2">The sequence shown here is derived from an EMBL/GenBank/DDBJ whole genome shotgun (WGS) entry which is preliminary data.</text>
</comment>
<dbReference type="InterPro" id="IPR017853">
    <property type="entry name" value="GH"/>
</dbReference>
<name>A0ABP8Y7D3_9MICO</name>
<proteinExistence type="predicted"/>
<dbReference type="Gene3D" id="3.20.20.80">
    <property type="entry name" value="Glycosidases"/>
    <property type="match status" value="1"/>
</dbReference>
<dbReference type="SUPFAM" id="SSF51445">
    <property type="entry name" value="(Trans)glycosidases"/>
    <property type="match status" value="1"/>
</dbReference>
<dbReference type="Pfam" id="PF08924">
    <property type="entry name" value="Rv2525c_GlyHyd-like"/>
    <property type="match status" value="1"/>
</dbReference>